<accession>A0A7W7CGL0</accession>
<organism evidence="2 3">
    <name type="scientific">Crossiella cryophila</name>
    <dbReference type="NCBI Taxonomy" id="43355"/>
    <lineage>
        <taxon>Bacteria</taxon>
        <taxon>Bacillati</taxon>
        <taxon>Actinomycetota</taxon>
        <taxon>Actinomycetes</taxon>
        <taxon>Pseudonocardiales</taxon>
        <taxon>Pseudonocardiaceae</taxon>
        <taxon>Crossiella</taxon>
    </lineage>
</organism>
<dbReference type="RefSeq" id="WP_221490158.1">
    <property type="nucleotide sequence ID" value="NZ_BAAAUI010000057.1"/>
</dbReference>
<evidence type="ECO:0000256" key="1">
    <source>
        <dbReference type="SAM" id="MobiDB-lite"/>
    </source>
</evidence>
<feature type="region of interest" description="Disordered" evidence="1">
    <location>
        <begin position="53"/>
        <end position="75"/>
    </location>
</feature>
<dbReference type="Proteomes" id="UP000533598">
    <property type="component" value="Unassembled WGS sequence"/>
</dbReference>
<proteinExistence type="predicted"/>
<dbReference type="AlphaFoldDB" id="A0A7W7CGL0"/>
<comment type="caution">
    <text evidence="2">The sequence shown here is derived from an EMBL/GenBank/DDBJ whole genome shotgun (WGS) entry which is preliminary data.</text>
</comment>
<protein>
    <submittedName>
        <fullName evidence="2">Uncharacterized protein</fullName>
    </submittedName>
</protein>
<gene>
    <name evidence="2" type="ORF">HNR67_006965</name>
</gene>
<keyword evidence="3" id="KW-1185">Reference proteome</keyword>
<sequence length="161" mass="16817">MDRGSPDLAAADHLARALVAEYALPATTTVCTHLIRTDTPHVALSFEVPADFPGPVPSDDSPGATTAATEHRTRNSGRAVLFPGAADLTGTVPLTSVLSTAITHLTVLGGAPPTPNATLHTRDHIRPEWREGNLTLTITPAGTNTYAPFEVPNPTPCCADH</sequence>
<reference evidence="2 3" key="1">
    <citation type="submission" date="2020-08" db="EMBL/GenBank/DDBJ databases">
        <title>Sequencing the genomes of 1000 actinobacteria strains.</title>
        <authorList>
            <person name="Klenk H.-P."/>
        </authorList>
    </citation>
    <scope>NUCLEOTIDE SEQUENCE [LARGE SCALE GENOMIC DNA]</scope>
    <source>
        <strain evidence="2 3">DSM 44230</strain>
    </source>
</reference>
<evidence type="ECO:0000313" key="2">
    <source>
        <dbReference type="EMBL" id="MBB4680847.1"/>
    </source>
</evidence>
<dbReference type="EMBL" id="JACHMH010000001">
    <property type="protein sequence ID" value="MBB4680847.1"/>
    <property type="molecule type" value="Genomic_DNA"/>
</dbReference>
<evidence type="ECO:0000313" key="3">
    <source>
        <dbReference type="Proteomes" id="UP000533598"/>
    </source>
</evidence>
<name>A0A7W7CGL0_9PSEU</name>